<protein>
    <submittedName>
        <fullName evidence="1">Uncharacterized protein</fullName>
    </submittedName>
</protein>
<gene>
    <name evidence="1" type="ORF">CROQUDRAFT_42715</name>
</gene>
<comment type="caution">
    <text evidence="1">The sequence shown here is derived from an EMBL/GenBank/DDBJ whole genome shotgun (WGS) entry which is preliminary data.</text>
</comment>
<dbReference type="EMBL" id="MU167247">
    <property type="protein sequence ID" value="KAG0147529.1"/>
    <property type="molecule type" value="Genomic_DNA"/>
</dbReference>
<accession>A0A9P6NNS7</accession>
<name>A0A9P6NNS7_9BASI</name>
<feature type="non-terminal residue" evidence="1">
    <location>
        <position position="1"/>
    </location>
</feature>
<dbReference type="AlphaFoldDB" id="A0A9P6NNS7"/>
<evidence type="ECO:0000313" key="2">
    <source>
        <dbReference type="Proteomes" id="UP000886653"/>
    </source>
</evidence>
<proteinExistence type="predicted"/>
<evidence type="ECO:0000313" key="1">
    <source>
        <dbReference type="EMBL" id="KAG0147529.1"/>
    </source>
</evidence>
<keyword evidence="2" id="KW-1185">Reference proteome</keyword>
<organism evidence="1 2">
    <name type="scientific">Cronartium quercuum f. sp. fusiforme G11</name>
    <dbReference type="NCBI Taxonomy" id="708437"/>
    <lineage>
        <taxon>Eukaryota</taxon>
        <taxon>Fungi</taxon>
        <taxon>Dikarya</taxon>
        <taxon>Basidiomycota</taxon>
        <taxon>Pucciniomycotina</taxon>
        <taxon>Pucciniomycetes</taxon>
        <taxon>Pucciniales</taxon>
        <taxon>Coleosporiaceae</taxon>
        <taxon>Cronartium</taxon>
    </lineage>
</organism>
<reference evidence="1" key="1">
    <citation type="submission" date="2013-11" db="EMBL/GenBank/DDBJ databases">
        <title>Genome sequence of the fusiform rust pathogen reveals effectors for host alternation and coevolution with pine.</title>
        <authorList>
            <consortium name="DOE Joint Genome Institute"/>
            <person name="Smith K."/>
            <person name="Pendleton A."/>
            <person name="Kubisiak T."/>
            <person name="Anderson C."/>
            <person name="Salamov A."/>
            <person name="Aerts A."/>
            <person name="Riley R."/>
            <person name="Clum A."/>
            <person name="Lindquist E."/>
            <person name="Ence D."/>
            <person name="Campbell M."/>
            <person name="Kronenberg Z."/>
            <person name="Feau N."/>
            <person name="Dhillon B."/>
            <person name="Hamelin R."/>
            <person name="Burleigh J."/>
            <person name="Smith J."/>
            <person name="Yandell M."/>
            <person name="Nelson C."/>
            <person name="Grigoriev I."/>
            <person name="Davis J."/>
        </authorList>
    </citation>
    <scope>NUCLEOTIDE SEQUENCE</scope>
    <source>
        <strain evidence="1">G11</strain>
    </source>
</reference>
<dbReference type="Proteomes" id="UP000886653">
    <property type="component" value="Unassembled WGS sequence"/>
</dbReference>
<sequence>ISTLVTEGFVAHDLSIGEEVLVMVVVLCHLGNSPMHAKILNTMSPATTLTPC</sequence>